<evidence type="ECO:0000313" key="13">
    <source>
        <dbReference type="EMBL" id="AWW36336.1"/>
    </source>
</evidence>
<comment type="similarity">
    <text evidence="10">Belongs to the ABC transporter superfamily. Drug exporter-1 (DrugE1) (TC 3.A.1.105) family.</text>
</comment>
<evidence type="ECO:0000256" key="3">
    <source>
        <dbReference type="ARBA" id="ARBA00022448"/>
    </source>
</evidence>
<proteinExistence type="inferred from homology"/>
<dbReference type="InterPro" id="IPR003593">
    <property type="entry name" value="AAA+_ATPase"/>
</dbReference>
<evidence type="ECO:0000256" key="9">
    <source>
        <dbReference type="ARBA" id="ARBA00023251"/>
    </source>
</evidence>
<dbReference type="CDD" id="cd03230">
    <property type="entry name" value="ABC_DR_subfamily_A"/>
    <property type="match status" value="1"/>
</dbReference>
<dbReference type="KEGG" id="scad:DN051_06515"/>
<dbReference type="SUPFAM" id="SSF52540">
    <property type="entry name" value="P-loop containing nucleoside triphosphate hydrolases"/>
    <property type="match status" value="1"/>
</dbReference>
<dbReference type="GO" id="GO:0046677">
    <property type="term" value="P:response to antibiotic"/>
    <property type="evidence" value="ECO:0007669"/>
    <property type="project" value="UniProtKB-KW"/>
</dbReference>
<evidence type="ECO:0000256" key="2">
    <source>
        <dbReference type="ARBA" id="ARBA00012191"/>
    </source>
</evidence>
<dbReference type="InterPro" id="IPR017871">
    <property type="entry name" value="ABC_transporter-like_CS"/>
</dbReference>
<dbReference type="PROSITE" id="PS50893">
    <property type="entry name" value="ABC_TRANSPORTER_2"/>
    <property type="match status" value="1"/>
</dbReference>
<evidence type="ECO:0000256" key="7">
    <source>
        <dbReference type="ARBA" id="ARBA00022967"/>
    </source>
</evidence>
<sequence length="344" mass="36275">MTETETVPADPGNLLADTAIHVEEVNKRYGTRQALNGVSLRIGRGEFFGLLGPNGAGKTTLVEIMEGLRRADSGTVGVLGSAPWPRNVALLPRIGVQTQSSAFFVRQKAHEHLATVAALYRADRAAVDRTLAAVGLTAQRDTRVENLSGGQRQRLAIASALVHDPELIFLDEPTAALDPQARRDLWDVLRGLKEAGRTIVYTTHHLDEAEALCDRVAILVEGRIAALDSPRGLVGAAGAPTSVLLPPERMTVAEASAVPGVERASVRGGSLVLETQVSGQVLSALDARGGLDGVQTRTATLEDVYLQLTSTAGTAGTAGEHTENAANVKNAENAENAENTEHQA</sequence>
<evidence type="ECO:0000256" key="8">
    <source>
        <dbReference type="ARBA" id="ARBA00023136"/>
    </source>
</evidence>
<keyword evidence="6 13" id="KW-0067">ATP-binding</keyword>
<dbReference type="EC" id="7.6.2.2" evidence="2"/>
<name>A0A2Z4IUU7_9ACTN</name>
<dbReference type="AlphaFoldDB" id="A0A2Z4IUU7"/>
<evidence type="ECO:0000256" key="10">
    <source>
        <dbReference type="ARBA" id="ARBA00049985"/>
    </source>
</evidence>
<dbReference type="Proteomes" id="UP000249616">
    <property type="component" value="Chromosome"/>
</dbReference>
<dbReference type="EMBL" id="CP030073">
    <property type="protein sequence ID" value="AWW36336.1"/>
    <property type="molecule type" value="Genomic_DNA"/>
</dbReference>
<dbReference type="PROSITE" id="PS00211">
    <property type="entry name" value="ABC_TRANSPORTER_1"/>
    <property type="match status" value="1"/>
</dbReference>
<keyword evidence="9" id="KW-0046">Antibiotic resistance</keyword>
<evidence type="ECO:0000256" key="4">
    <source>
        <dbReference type="ARBA" id="ARBA00022475"/>
    </source>
</evidence>
<keyword evidence="14" id="KW-1185">Reference proteome</keyword>
<keyword evidence="3" id="KW-0813">Transport</keyword>
<dbReference type="Pfam" id="PF00005">
    <property type="entry name" value="ABC_tran"/>
    <property type="match status" value="1"/>
</dbReference>
<accession>A0A2Z4IUU7</accession>
<dbReference type="SMART" id="SM00382">
    <property type="entry name" value="AAA"/>
    <property type="match status" value="1"/>
</dbReference>
<feature type="domain" description="ABC transporter" evidence="12">
    <location>
        <begin position="20"/>
        <end position="246"/>
    </location>
</feature>
<dbReference type="PANTHER" id="PTHR42711">
    <property type="entry name" value="ABC TRANSPORTER ATP-BINDING PROTEIN"/>
    <property type="match status" value="1"/>
</dbReference>
<keyword evidence="5" id="KW-0547">Nucleotide-binding</keyword>
<gene>
    <name evidence="13" type="ORF">DN051_06515</name>
</gene>
<keyword evidence="8" id="KW-0472">Membrane</keyword>
<dbReference type="Gene3D" id="3.40.50.300">
    <property type="entry name" value="P-loop containing nucleotide triphosphate hydrolases"/>
    <property type="match status" value="1"/>
</dbReference>
<dbReference type="GO" id="GO:0008559">
    <property type="term" value="F:ABC-type xenobiotic transporter activity"/>
    <property type="evidence" value="ECO:0007669"/>
    <property type="project" value="UniProtKB-EC"/>
</dbReference>
<evidence type="ECO:0000259" key="12">
    <source>
        <dbReference type="PROSITE" id="PS50893"/>
    </source>
</evidence>
<dbReference type="PANTHER" id="PTHR42711:SF5">
    <property type="entry name" value="ABC TRANSPORTER ATP-BINDING PROTEIN NATA"/>
    <property type="match status" value="1"/>
</dbReference>
<comment type="subcellular location">
    <subcellularLocation>
        <location evidence="1">Cell membrane</location>
        <topology evidence="1">Peripheral membrane protein</topology>
        <orientation evidence="1">Cytoplasmic side</orientation>
    </subcellularLocation>
</comment>
<dbReference type="InterPro" id="IPR027417">
    <property type="entry name" value="P-loop_NTPase"/>
</dbReference>
<evidence type="ECO:0000256" key="5">
    <source>
        <dbReference type="ARBA" id="ARBA00022741"/>
    </source>
</evidence>
<evidence type="ECO:0000256" key="6">
    <source>
        <dbReference type="ARBA" id="ARBA00022840"/>
    </source>
</evidence>
<evidence type="ECO:0000256" key="1">
    <source>
        <dbReference type="ARBA" id="ARBA00004413"/>
    </source>
</evidence>
<dbReference type="GO" id="GO:0005524">
    <property type="term" value="F:ATP binding"/>
    <property type="evidence" value="ECO:0007669"/>
    <property type="project" value="UniProtKB-KW"/>
</dbReference>
<protein>
    <recommendedName>
        <fullName evidence="2">ABC-type xenobiotic transporter</fullName>
        <ecNumber evidence="2">7.6.2.2</ecNumber>
    </recommendedName>
</protein>
<feature type="compositionally biased region" description="Low complexity" evidence="11">
    <location>
        <begin position="315"/>
        <end position="337"/>
    </location>
</feature>
<dbReference type="InterPro" id="IPR003439">
    <property type="entry name" value="ABC_transporter-like_ATP-bd"/>
</dbReference>
<dbReference type="GO" id="GO:0005886">
    <property type="term" value="C:plasma membrane"/>
    <property type="evidence" value="ECO:0007669"/>
    <property type="project" value="UniProtKB-SubCell"/>
</dbReference>
<keyword evidence="7" id="KW-1278">Translocase</keyword>
<evidence type="ECO:0000256" key="11">
    <source>
        <dbReference type="SAM" id="MobiDB-lite"/>
    </source>
</evidence>
<reference evidence="13 14" key="1">
    <citation type="journal article" date="2019" name="Int. J. Syst. Evol. Microbiol.">
        <title>Streptomyces cadmiisoli sp. nov., a novel actinomycete isolated from cadmium-contaminated soil.</title>
        <authorList>
            <person name="Li K."/>
            <person name="Tang X."/>
            <person name="Zhao J."/>
            <person name="Guo Y."/>
            <person name="Tang Y."/>
            <person name="Gao J."/>
        </authorList>
    </citation>
    <scope>NUCLEOTIDE SEQUENCE [LARGE SCALE GENOMIC DNA]</scope>
    <source>
        <strain evidence="13 14">ZFG47</strain>
    </source>
</reference>
<evidence type="ECO:0000313" key="14">
    <source>
        <dbReference type="Proteomes" id="UP000249616"/>
    </source>
</evidence>
<organism evidence="13 14">
    <name type="scientific">Streptomyces cadmiisoli</name>
    <dbReference type="NCBI Taxonomy" id="2184053"/>
    <lineage>
        <taxon>Bacteria</taxon>
        <taxon>Bacillati</taxon>
        <taxon>Actinomycetota</taxon>
        <taxon>Actinomycetes</taxon>
        <taxon>Kitasatosporales</taxon>
        <taxon>Streptomycetaceae</taxon>
        <taxon>Streptomyces</taxon>
        <taxon>Streptomyces aurantiacus group</taxon>
    </lineage>
</organism>
<dbReference type="FunFam" id="3.40.50.300:FF:000589">
    <property type="entry name" value="ABC transporter, ATP-binding subunit"/>
    <property type="match status" value="1"/>
</dbReference>
<feature type="region of interest" description="Disordered" evidence="11">
    <location>
        <begin position="315"/>
        <end position="344"/>
    </location>
</feature>
<dbReference type="InterPro" id="IPR050763">
    <property type="entry name" value="ABC_transporter_ATP-binding"/>
</dbReference>
<dbReference type="RefSeq" id="WP_079001223.1">
    <property type="nucleotide sequence ID" value="NZ_CP030073.1"/>
</dbReference>
<dbReference type="GO" id="GO:0016887">
    <property type="term" value="F:ATP hydrolysis activity"/>
    <property type="evidence" value="ECO:0007669"/>
    <property type="project" value="InterPro"/>
</dbReference>
<keyword evidence="4" id="KW-1003">Cell membrane</keyword>